<keyword evidence="2" id="KW-0812">Transmembrane</keyword>
<evidence type="ECO:0000256" key="2">
    <source>
        <dbReference type="SAM" id="Phobius"/>
    </source>
</evidence>
<gene>
    <name evidence="4" type="ORF">RVF87_13685</name>
</gene>
<dbReference type="Proteomes" id="UP001479933">
    <property type="component" value="Chromosome"/>
</dbReference>
<evidence type="ECO:0000313" key="4">
    <source>
        <dbReference type="EMBL" id="WYY06124.1"/>
    </source>
</evidence>
<dbReference type="InterPro" id="IPR046672">
    <property type="entry name" value="DUF6542"/>
</dbReference>
<feature type="compositionally biased region" description="Polar residues" evidence="1">
    <location>
        <begin position="175"/>
        <end position="186"/>
    </location>
</feature>
<feature type="transmembrane region" description="Helical" evidence="2">
    <location>
        <begin position="110"/>
        <end position="142"/>
    </location>
</feature>
<evidence type="ECO:0000256" key="1">
    <source>
        <dbReference type="SAM" id="MobiDB-lite"/>
    </source>
</evidence>
<feature type="transmembrane region" description="Helical" evidence="2">
    <location>
        <begin position="25"/>
        <end position="43"/>
    </location>
</feature>
<feature type="transmembrane region" description="Helical" evidence="2">
    <location>
        <begin position="55"/>
        <end position="71"/>
    </location>
</feature>
<feature type="compositionally biased region" description="Low complexity" evidence="1">
    <location>
        <begin position="158"/>
        <end position="174"/>
    </location>
</feature>
<evidence type="ECO:0000313" key="5">
    <source>
        <dbReference type="Proteomes" id="UP001479933"/>
    </source>
</evidence>
<protein>
    <submittedName>
        <fullName evidence="4">DUF6542 domain-containing protein</fullName>
    </submittedName>
</protein>
<feature type="region of interest" description="Disordered" evidence="1">
    <location>
        <begin position="152"/>
        <end position="366"/>
    </location>
</feature>
<dbReference type="RefSeq" id="WP_157085953.1">
    <property type="nucleotide sequence ID" value="NZ_CP136137.1"/>
</dbReference>
<accession>A0ABZ2TXB9</accession>
<feature type="domain" description="DUF6542" evidence="3">
    <location>
        <begin position="24"/>
        <end position="144"/>
    </location>
</feature>
<feature type="compositionally biased region" description="Low complexity" evidence="1">
    <location>
        <begin position="304"/>
        <end position="313"/>
    </location>
</feature>
<reference evidence="4 5" key="1">
    <citation type="journal article" date="2023" name="Virus Evol.">
        <title>Computational host range prediction-The good, the bad, and the ugly.</title>
        <authorList>
            <person name="Howell A.A."/>
            <person name="Versoza C.J."/>
            <person name="Pfeifer S.P."/>
        </authorList>
    </citation>
    <scope>NUCLEOTIDE SEQUENCE [LARGE SCALE GENOMIC DNA]</scope>
    <source>
        <strain evidence="4 5">1610/1b</strain>
    </source>
</reference>
<keyword evidence="2" id="KW-0472">Membrane</keyword>
<feature type="transmembrane region" description="Helical" evidence="2">
    <location>
        <begin position="77"/>
        <end position="98"/>
    </location>
</feature>
<keyword evidence="5" id="KW-1185">Reference proteome</keyword>
<organism evidence="4 5">
    <name type="scientific">Gordonia hydrophobica</name>
    <dbReference type="NCBI Taxonomy" id="40516"/>
    <lineage>
        <taxon>Bacteria</taxon>
        <taxon>Bacillati</taxon>
        <taxon>Actinomycetota</taxon>
        <taxon>Actinomycetes</taxon>
        <taxon>Mycobacteriales</taxon>
        <taxon>Gordoniaceae</taxon>
        <taxon>Gordonia</taxon>
    </lineage>
</organism>
<proteinExistence type="predicted"/>
<name>A0ABZ2TXB9_9ACTN</name>
<dbReference type="EMBL" id="CP136137">
    <property type="protein sequence ID" value="WYY06124.1"/>
    <property type="molecule type" value="Genomic_DNA"/>
</dbReference>
<keyword evidence="2" id="KW-1133">Transmembrane helix</keyword>
<dbReference type="Pfam" id="PF20177">
    <property type="entry name" value="DUF6542"/>
    <property type="match status" value="1"/>
</dbReference>
<evidence type="ECO:0000259" key="3">
    <source>
        <dbReference type="Pfam" id="PF20177"/>
    </source>
</evidence>
<sequence>MFSSLLAGPAVPAKERSVLPALKGLPWWGAVLLAVGATAIGAVIDTDAGSTLGRWFKLFYLAGCLLAALAVRQRALFTAAAQPPLIAFIVGVTALYTINSGNGDQGLKEIILKVVLPIATSFPWILLTFLLTLAVVIVRWYLARPKGKPFFGKGGGRRPAAASKAQASQADASKTGASKTRSSKASGRTPGARKPAAETKSGARRPTGQRAGAAKVSAQKAVADKGGMAAGDDRTRAAQRPPRPRSEETSSGRSATTKRRPTDGSVPAKSASASAGPDRPRRQPTSDAGPTTRIATRPSPPAQAPTASTGSARPDVRRRPAAPSESRRRAAPQTIPARDPNTPRRTAGQLRDTGAIEDLTAGADDR</sequence>